<dbReference type="Pfam" id="PF02843">
    <property type="entry name" value="GARS_C"/>
    <property type="match status" value="1"/>
</dbReference>
<dbReference type="GO" id="GO:0004637">
    <property type="term" value="F:phosphoribosylamine-glycine ligase activity"/>
    <property type="evidence" value="ECO:0007669"/>
    <property type="project" value="UniProtKB-UniRule"/>
</dbReference>
<keyword evidence="5 14" id="KW-0436">Ligase</keyword>
<evidence type="ECO:0000259" key="16">
    <source>
        <dbReference type="PROSITE" id="PS50975"/>
    </source>
</evidence>
<dbReference type="InterPro" id="IPR011054">
    <property type="entry name" value="Rudment_hybrid_motif"/>
</dbReference>
<dbReference type="InterPro" id="IPR000115">
    <property type="entry name" value="PRibGlycinamide_synth"/>
</dbReference>
<dbReference type="PROSITE" id="PS00184">
    <property type="entry name" value="GARS"/>
    <property type="match status" value="1"/>
</dbReference>
<dbReference type="InterPro" id="IPR016185">
    <property type="entry name" value="PreATP-grasp_dom_sf"/>
</dbReference>
<dbReference type="OrthoDB" id="9807240at2"/>
<dbReference type="SUPFAM" id="SSF56059">
    <property type="entry name" value="Glutathione synthetase ATP-binding domain-like"/>
    <property type="match status" value="1"/>
</dbReference>
<dbReference type="PANTHER" id="PTHR43472">
    <property type="entry name" value="PHOSPHORIBOSYLAMINE--GLYCINE LIGASE"/>
    <property type="match status" value="1"/>
</dbReference>
<sequence>MKLLVIGGGGREHALAWKLSLSSRVHKVFVAPGNAGTALEPGLENIPITSIPELIEFARKEHIAITVVGPEIPLAAGIVDAFRADGLKIFGPTQQAAQLETSKIFAKKFMQRHQVPTASYMSFTDAELAHQYIDQQPTSLVIKADGLAAGKGVIVAQTHEQAHSAVDAILVNKDLGTAGCEIIIEEFLQGIEVSFIVMTDSLHILPIATSQDHKRLYDEELGPNTGGMGAYSPAPFISPDLHAQIMRNIIDPVISGLRQESIRYTGFLYAGLMITEDGHANVLEFNCRLGDPETQPIMLRLKSDLLTLIEHAINGTLDNADIEWDERAALGVVMAAHGYPANTRKNDVIHGLHDLIDQQKNNDNFHIFHAGTIMKGTEDNEILTAGGRVLCATALGENIKTAQQNAYKLIEKIYFEGYQVRHDIGYQGINYQEKIKQEAIE</sequence>
<dbReference type="Gene3D" id="3.30.470.20">
    <property type="entry name" value="ATP-grasp fold, B domain"/>
    <property type="match status" value="1"/>
</dbReference>
<evidence type="ECO:0000256" key="14">
    <source>
        <dbReference type="HAMAP-Rule" id="MF_00138"/>
    </source>
</evidence>
<feature type="domain" description="ATP-grasp" evidence="16">
    <location>
        <begin position="107"/>
        <end position="314"/>
    </location>
</feature>
<evidence type="ECO:0000256" key="1">
    <source>
        <dbReference type="ARBA" id="ARBA00001936"/>
    </source>
</evidence>
<evidence type="ECO:0000313" key="17">
    <source>
        <dbReference type="EMBL" id="SDU01598.1"/>
    </source>
</evidence>
<comment type="cofactor">
    <cofactor evidence="2">
        <name>Mg(2+)</name>
        <dbReference type="ChEBI" id="CHEBI:18420"/>
    </cofactor>
</comment>
<dbReference type="EC" id="6.3.4.13" evidence="4 14"/>
<dbReference type="SUPFAM" id="SSF52440">
    <property type="entry name" value="PreATP-grasp domain"/>
    <property type="match status" value="1"/>
</dbReference>
<evidence type="ECO:0000313" key="20">
    <source>
        <dbReference type="Proteomes" id="UP000182882"/>
    </source>
</evidence>
<dbReference type="FunFam" id="3.90.600.10:FF:000001">
    <property type="entry name" value="Trifunctional purine biosynthetic protein adenosine-3"/>
    <property type="match status" value="1"/>
</dbReference>
<evidence type="ECO:0000256" key="8">
    <source>
        <dbReference type="ARBA" id="ARBA00022755"/>
    </source>
</evidence>
<dbReference type="SMART" id="SM01210">
    <property type="entry name" value="GARS_C"/>
    <property type="match status" value="1"/>
</dbReference>
<evidence type="ECO:0000256" key="2">
    <source>
        <dbReference type="ARBA" id="ARBA00001946"/>
    </source>
</evidence>
<dbReference type="InterPro" id="IPR020560">
    <property type="entry name" value="PRibGlycinamide_synth_C-dom"/>
</dbReference>
<dbReference type="NCBIfam" id="TIGR00877">
    <property type="entry name" value="purD"/>
    <property type="match status" value="1"/>
</dbReference>
<evidence type="ECO:0000256" key="10">
    <source>
        <dbReference type="ARBA" id="ARBA00023211"/>
    </source>
</evidence>
<evidence type="ECO:0000256" key="9">
    <source>
        <dbReference type="ARBA" id="ARBA00022840"/>
    </source>
</evidence>
<keyword evidence="9 15" id="KW-0067">ATP-binding</keyword>
<evidence type="ECO:0000256" key="6">
    <source>
        <dbReference type="ARBA" id="ARBA00022723"/>
    </source>
</evidence>
<evidence type="ECO:0000256" key="7">
    <source>
        <dbReference type="ARBA" id="ARBA00022741"/>
    </source>
</evidence>
<evidence type="ECO:0000256" key="5">
    <source>
        <dbReference type="ARBA" id="ARBA00022598"/>
    </source>
</evidence>
<dbReference type="Gene3D" id="3.90.600.10">
    <property type="entry name" value="Phosphoribosylglycinamide synthetase, C-terminal domain"/>
    <property type="match status" value="1"/>
</dbReference>
<dbReference type="RefSeq" id="WP_062559419.1">
    <property type="nucleotide sequence ID" value="NZ_CP013341.1"/>
</dbReference>
<protein>
    <recommendedName>
        <fullName evidence="4 14">Phosphoribosylamine--glycine ligase</fullName>
        <ecNumber evidence="4 14">6.3.4.13</ecNumber>
    </recommendedName>
    <alternativeName>
        <fullName evidence="14">GARS</fullName>
    </alternativeName>
    <alternativeName>
        <fullName evidence="12 14">Glycinamide ribonucleotide synthetase</fullName>
    </alternativeName>
    <alternativeName>
        <fullName evidence="13 14">Phosphoribosylglycinamide synthetase</fullName>
    </alternativeName>
</protein>
<evidence type="ECO:0000256" key="15">
    <source>
        <dbReference type="PROSITE-ProRule" id="PRU00409"/>
    </source>
</evidence>
<dbReference type="Gene3D" id="3.30.1490.20">
    <property type="entry name" value="ATP-grasp fold, A domain"/>
    <property type="match status" value="1"/>
</dbReference>
<evidence type="ECO:0000313" key="18">
    <source>
        <dbReference type="EMBL" id="SEP70806.1"/>
    </source>
</evidence>
<dbReference type="InterPro" id="IPR037123">
    <property type="entry name" value="PRibGlycinamide_synth_C_sf"/>
</dbReference>
<dbReference type="GO" id="GO:0006189">
    <property type="term" value="P:'de novo' IMP biosynthetic process"/>
    <property type="evidence" value="ECO:0007669"/>
    <property type="project" value="UniProtKB-UniRule"/>
</dbReference>
<dbReference type="InterPro" id="IPR011761">
    <property type="entry name" value="ATP-grasp"/>
</dbReference>
<keyword evidence="6" id="KW-0479">Metal-binding</keyword>
<dbReference type="Proteomes" id="UP000181998">
    <property type="component" value="Unassembled WGS sequence"/>
</dbReference>
<organism evidence="18 19">
    <name type="scientific">Nitrosomonas ureae</name>
    <dbReference type="NCBI Taxonomy" id="44577"/>
    <lineage>
        <taxon>Bacteria</taxon>
        <taxon>Pseudomonadati</taxon>
        <taxon>Pseudomonadota</taxon>
        <taxon>Betaproteobacteria</taxon>
        <taxon>Nitrosomonadales</taxon>
        <taxon>Nitrosomonadaceae</taxon>
        <taxon>Nitrosomonas</taxon>
    </lineage>
</organism>
<dbReference type="GO" id="GO:0005524">
    <property type="term" value="F:ATP binding"/>
    <property type="evidence" value="ECO:0007669"/>
    <property type="project" value="UniProtKB-UniRule"/>
</dbReference>
<dbReference type="AlphaFoldDB" id="A0A0S3AKT7"/>
<accession>A0A0S3AKT7</accession>
<dbReference type="InterPro" id="IPR020561">
    <property type="entry name" value="PRibGlycinamid_synth_ATP-grasp"/>
</dbReference>
<dbReference type="GO" id="GO:0009113">
    <property type="term" value="P:purine nucleobase biosynthetic process"/>
    <property type="evidence" value="ECO:0007669"/>
    <property type="project" value="InterPro"/>
</dbReference>
<dbReference type="FunFam" id="3.40.50.20:FF:000006">
    <property type="entry name" value="Phosphoribosylamine--glycine ligase, chloroplastic"/>
    <property type="match status" value="1"/>
</dbReference>
<dbReference type="UniPathway" id="UPA00074">
    <property type="reaction ID" value="UER00125"/>
</dbReference>
<dbReference type="Gene3D" id="3.40.50.20">
    <property type="match status" value="1"/>
</dbReference>
<keyword evidence="20" id="KW-1185">Reference proteome</keyword>
<dbReference type="PROSITE" id="PS50975">
    <property type="entry name" value="ATP_GRASP"/>
    <property type="match status" value="1"/>
</dbReference>
<proteinExistence type="inferred from homology"/>
<dbReference type="InterPro" id="IPR020559">
    <property type="entry name" value="PRibGlycinamide_synth_CS"/>
</dbReference>
<reference evidence="20" key="2">
    <citation type="submission" date="2016-10" db="EMBL/GenBank/DDBJ databases">
        <authorList>
            <person name="Varghese N."/>
            <person name="Submissions S."/>
        </authorList>
    </citation>
    <scope>NUCLEOTIDE SEQUENCE [LARGE SCALE GENOMIC DNA]</scope>
    <source>
        <strain evidence="20">Nm10</strain>
    </source>
</reference>
<comment type="catalytic activity">
    <reaction evidence="14">
        <text>5-phospho-beta-D-ribosylamine + glycine + ATP = N(1)-(5-phospho-beta-D-ribosyl)glycinamide + ADP + phosphate + H(+)</text>
        <dbReference type="Rhea" id="RHEA:17453"/>
        <dbReference type="ChEBI" id="CHEBI:15378"/>
        <dbReference type="ChEBI" id="CHEBI:30616"/>
        <dbReference type="ChEBI" id="CHEBI:43474"/>
        <dbReference type="ChEBI" id="CHEBI:57305"/>
        <dbReference type="ChEBI" id="CHEBI:58681"/>
        <dbReference type="ChEBI" id="CHEBI:143788"/>
        <dbReference type="ChEBI" id="CHEBI:456216"/>
        <dbReference type="EC" id="6.3.4.13"/>
    </reaction>
</comment>
<comment type="pathway">
    <text evidence="3 14">Purine metabolism; IMP biosynthesis via de novo pathway; N(1)-(5-phospho-D-ribosyl)glycinamide from 5-phospho-alpha-D-ribose 1-diphosphate: step 2/2.</text>
</comment>
<evidence type="ECO:0000256" key="11">
    <source>
        <dbReference type="ARBA" id="ARBA00038345"/>
    </source>
</evidence>
<keyword evidence="10" id="KW-0464">Manganese</keyword>
<evidence type="ECO:0000256" key="12">
    <source>
        <dbReference type="ARBA" id="ARBA00042242"/>
    </source>
</evidence>
<reference evidence="18 19" key="1">
    <citation type="submission" date="2016-10" db="EMBL/GenBank/DDBJ databases">
        <authorList>
            <person name="de Groot N.N."/>
        </authorList>
    </citation>
    <scope>NUCLEOTIDE SEQUENCE [LARGE SCALE GENOMIC DNA]</scope>
    <source>
        <strain evidence="17">Nm10</strain>
        <strain evidence="18 19">Nm9</strain>
    </source>
</reference>
<dbReference type="SMART" id="SM01209">
    <property type="entry name" value="GARS_A"/>
    <property type="match status" value="1"/>
</dbReference>
<dbReference type="EMBL" id="FOFX01000002">
    <property type="protein sequence ID" value="SEP70806.1"/>
    <property type="molecule type" value="Genomic_DNA"/>
</dbReference>
<dbReference type="Pfam" id="PF02844">
    <property type="entry name" value="GARS_N"/>
    <property type="match status" value="1"/>
</dbReference>
<dbReference type="SUPFAM" id="SSF51246">
    <property type="entry name" value="Rudiment single hybrid motif"/>
    <property type="match status" value="1"/>
</dbReference>
<dbReference type="EMBL" id="FNLN01000017">
    <property type="protein sequence ID" value="SDU01598.1"/>
    <property type="molecule type" value="Genomic_DNA"/>
</dbReference>
<dbReference type="STRING" id="44577.ATY38_11425"/>
<dbReference type="GO" id="GO:0046872">
    <property type="term" value="F:metal ion binding"/>
    <property type="evidence" value="ECO:0007669"/>
    <property type="project" value="UniProtKB-KW"/>
</dbReference>
<gene>
    <name evidence="14" type="primary">purD</name>
    <name evidence="17" type="ORF">SAMN05216406_11733</name>
    <name evidence="18" type="ORF">SAMN05421510_100275</name>
</gene>
<dbReference type="FunFam" id="3.30.1490.20:FF:000006">
    <property type="entry name" value="phosphoribosylamine--glycine ligase, chloroplastic-like"/>
    <property type="match status" value="1"/>
</dbReference>
<dbReference type="PANTHER" id="PTHR43472:SF1">
    <property type="entry name" value="PHOSPHORIBOSYLAMINE--GLYCINE LIGASE, CHLOROPLASTIC"/>
    <property type="match status" value="1"/>
</dbReference>
<dbReference type="Pfam" id="PF01071">
    <property type="entry name" value="GARS_A"/>
    <property type="match status" value="1"/>
</dbReference>
<dbReference type="KEGG" id="nur:ATY38_11425"/>
<evidence type="ECO:0000256" key="4">
    <source>
        <dbReference type="ARBA" id="ARBA00013255"/>
    </source>
</evidence>
<dbReference type="Proteomes" id="UP000182882">
    <property type="component" value="Unassembled WGS sequence"/>
</dbReference>
<evidence type="ECO:0000256" key="13">
    <source>
        <dbReference type="ARBA" id="ARBA00042864"/>
    </source>
</evidence>
<dbReference type="InterPro" id="IPR013815">
    <property type="entry name" value="ATP_grasp_subdomain_1"/>
</dbReference>
<name>A0A0S3AKT7_9PROT</name>
<keyword evidence="7 15" id="KW-0547">Nucleotide-binding</keyword>
<evidence type="ECO:0000313" key="19">
    <source>
        <dbReference type="Proteomes" id="UP000181998"/>
    </source>
</evidence>
<comment type="similarity">
    <text evidence="11 14">Belongs to the GARS family.</text>
</comment>
<dbReference type="HAMAP" id="MF_00138">
    <property type="entry name" value="GARS"/>
    <property type="match status" value="1"/>
</dbReference>
<dbReference type="InterPro" id="IPR020562">
    <property type="entry name" value="PRibGlycinamide_synth_N"/>
</dbReference>
<comment type="cofactor">
    <cofactor evidence="1">
        <name>Mn(2+)</name>
        <dbReference type="ChEBI" id="CHEBI:29035"/>
    </cofactor>
</comment>
<evidence type="ECO:0000256" key="3">
    <source>
        <dbReference type="ARBA" id="ARBA00005174"/>
    </source>
</evidence>
<keyword evidence="8 14" id="KW-0658">Purine biosynthesis</keyword>